<dbReference type="Gene3D" id="3.30.559.10">
    <property type="entry name" value="Chloramphenicol acetyltransferase-like domain"/>
    <property type="match status" value="1"/>
</dbReference>
<dbReference type="Proteomes" id="UP000601108">
    <property type="component" value="Unassembled WGS sequence"/>
</dbReference>
<evidence type="ECO:0000256" key="1">
    <source>
        <dbReference type="ARBA" id="ARBA00001957"/>
    </source>
</evidence>
<dbReference type="Gene3D" id="3.30.300.30">
    <property type="match status" value="1"/>
</dbReference>
<dbReference type="Gene3D" id="3.20.20.30">
    <property type="entry name" value="Luciferase-like domain"/>
    <property type="match status" value="1"/>
</dbReference>
<sequence length="1484" mass="169494">MKKQLIHKLISYNVNLKVVDGKLKINAPKGVLTKDLLEEIKSNKEYLINLLSSQTKIPKTQTSDSYPVTPSQVRFWVLSKFEGGNEAYSISNELEFEGVFEKEIFLSAFHTIIKRHESLRTYFKENENGELRQYIVPFEAVDFTINYQDASHLESTVREEIISKHQSCSFDLEKAPLLKIEAIKIEEKKHLLLFNLHHIVGDGWSLEILSREVIQVYNALLNKQKIELEELPIQYKDYTVWLESEEQQKRLETSREYWLDKLQGELPVLELPEVKKRPKIKTYTGDSFEYCFSEKFTETLNKFSKKADASIFMALTAGINGVFYRYTNKTDLVLGTAVAGREHPDLAGQIGLYLNTLPIRTQFDISASFKDLLSIQKTTLIDLYKYQNYPFNELIEQLDIKRDTSRSALFDVLVLMQNQQDTLASNEFSLEDIKVQPYENKNKKTSQFDITFSFTEQEKHIKVAVEYNTDIYNEDFISRLLTHLECFIAEGIKNPTQPIATIEYLSAKEKEELILDFNNTSVDYPKDVTVLDSFNTQVQKTPKATALIFEEKELSYADLDKKSDQLANYLISKGINKDKVVGLCVDRSHEMIIGILGILKTGAAYLPLDPSYPIDRLDYVIEDSEAALIVTKEAIKNFIPNTKNIVCFEEETIWNTEDVTLPKVDSSLSAYMIYTSGTTGKPKGVRISHQNLYNFFLGLNNKFEISEKVEVWLAVTSMSFDISILEMIWTLTRGSKVVIQSDRPVVVNPLKQMDFSLFYFAAQEEVKTENKYNLLLKGADYADKNEFKSIWVPERHFHSFGDQFPNPSIAAAAVAATTKNITIRSGSVVLPLHDPVRVAEEWSMVDNLSNGRVELSIASGWHPNDFVLAPQDYENRHQIMKDKITTLKNIWKGDSLIRKNGIGQDFEFQIHPKPVQKDLKIWITAARSIETFKYAGTIGANILTHLLGQNIEDLKDKITVYRETLQENGFDPDAGKVAVMLHTFVSNDTSYVKEVVEEPFKNYLKHSINLMRTVASDANLDIDKDLDMILEMGFQRFYKTSGLFGTPESCLSRIKELNDVGVNEIACLLDFGIETDTVITNLEYLKRLNVLVDRNKAQYDFLSNRLQNQKPIAKLIKENKVTNFQTTPSFVQELLIDEEGKEALQQIETLLVGGEALSKTISNTLLDIRKKSIFNMYGPTETTIWSTIKEITEKDTITIGKPIANTQVYILDENRQLCPVGVTGELCIAGDGVSVGYKDRESLTAEKFIENPFNSAGESKYIYRTGDVARWLPNGELECLGRIDNQIKLRGHRIELGEIEHTLKIKENVVDAAVGITADASGEKELTAYIISEDHESTNILRGYLLEYLPKYMIPNRYIYVKEFPLTPNGKLDRKALIEINGEYVVKREYVAPGNEIETKLTSIWEEVLGVNKIGVTDDFFELGGHSLKAISMRSKVNKEFNLNIEFTLIFKSRNILELAKFIEYTLWDKQELEVNLVVDKVMI</sequence>
<dbReference type="InterPro" id="IPR042099">
    <property type="entry name" value="ANL_N_sf"/>
</dbReference>
<dbReference type="InterPro" id="IPR044894">
    <property type="entry name" value="TubC_N_sf"/>
</dbReference>
<proteinExistence type="predicted"/>
<dbReference type="GO" id="GO:0016705">
    <property type="term" value="F:oxidoreductase activity, acting on paired donors, with incorporation or reduction of molecular oxygen"/>
    <property type="evidence" value="ECO:0007669"/>
    <property type="project" value="InterPro"/>
</dbReference>
<dbReference type="InterPro" id="IPR036736">
    <property type="entry name" value="ACP-like_sf"/>
</dbReference>
<dbReference type="GO" id="GO:0043041">
    <property type="term" value="P:amino acid activation for nonribosomal peptide biosynthetic process"/>
    <property type="evidence" value="ECO:0007669"/>
    <property type="project" value="TreeGrafter"/>
</dbReference>
<dbReference type="PROSITE" id="PS00455">
    <property type="entry name" value="AMP_BINDING"/>
    <property type="match status" value="1"/>
</dbReference>
<dbReference type="SUPFAM" id="SSF56801">
    <property type="entry name" value="Acetyl-CoA synthetase-like"/>
    <property type="match status" value="2"/>
</dbReference>
<dbReference type="NCBIfam" id="TIGR04020">
    <property type="entry name" value="seco_metab_LLM"/>
    <property type="match status" value="1"/>
</dbReference>
<organism evidence="5 6">
    <name type="scientific">Aquimarina muelleri</name>
    <dbReference type="NCBI Taxonomy" id="279356"/>
    <lineage>
        <taxon>Bacteria</taxon>
        <taxon>Pseudomonadati</taxon>
        <taxon>Bacteroidota</taxon>
        <taxon>Flavobacteriia</taxon>
        <taxon>Flavobacteriales</taxon>
        <taxon>Flavobacteriaceae</taxon>
        <taxon>Aquimarina</taxon>
    </lineage>
</organism>
<dbReference type="GO" id="GO:0005829">
    <property type="term" value="C:cytosol"/>
    <property type="evidence" value="ECO:0007669"/>
    <property type="project" value="TreeGrafter"/>
</dbReference>
<dbReference type="Gene3D" id="3.30.559.30">
    <property type="entry name" value="Nonribosomal peptide synthetase, condensation domain"/>
    <property type="match status" value="1"/>
</dbReference>
<dbReference type="InterPro" id="IPR045851">
    <property type="entry name" value="AMP-bd_C_sf"/>
</dbReference>
<dbReference type="Gene3D" id="1.10.1200.10">
    <property type="entry name" value="ACP-like"/>
    <property type="match status" value="1"/>
</dbReference>
<dbReference type="FunFam" id="1.10.1200.10:FF:000005">
    <property type="entry name" value="Nonribosomal peptide synthetase 1"/>
    <property type="match status" value="1"/>
</dbReference>
<evidence type="ECO:0000256" key="3">
    <source>
        <dbReference type="ARBA" id="ARBA00022553"/>
    </source>
</evidence>
<dbReference type="PANTHER" id="PTHR45527">
    <property type="entry name" value="NONRIBOSOMAL PEPTIDE SYNTHETASE"/>
    <property type="match status" value="1"/>
</dbReference>
<dbReference type="InterPro" id="IPR011251">
    <property type="entry name" value="Luciferase-like_dom"/>
</dbReference>
<comment type="cofactor">
    <cofactor evidence="1">
        <name>pantetheine 4'-phosphate</name>
        <dbReference type="ChEBI" id="CHEBI:47942"/>
    </cofactor>
</comment>
<reference evidence="5 6" key="1">
    <citation type="journal article" date="2014" name="Int. J. Syst. Evol. Microbiol.">
        <title>Complete genome sequence of Corynebacterium casei LMG S-19264T (=DSM 44701T), isolated from a smear-ripened cheese.</title>
        <authorList>
            <consortium name="US DOE Joint Genome Institute (JGI-PGF)"/>
            <person name="Walter F."/>
            <person name="Albersmeier A."/>
            <person name="Kalinowski J."/>
            <person name="Ruckert C."/>
        </authorList>
    </citation>
    <scope>NUCLEOTIDE SEQUENCE [LARGE SCALE GENOMIC DNA]</scope>
    <source>
        <strain evidence="5 6">KCTC 12285</strain>
    </source>
</reference>
<dbReference type="InterPro" id="IPR024011">
    <property type="entry name" value="Biosynth_lucif-like_mOase_dom"/>
</dbReference>
<dbReference type="Pfam" id="PF00668">
    <property type="entry name" value="Condensation"/>
    <property type="match status" value="1"/>
</dbReference>
<comment type="caution">
    <text evidence="5">The sequence shown here is derived from an EMBL/GenBank/DDBJ whole genome shotgun (WGS) entry which is preliminary data.</text>
</comment>
<dbReference type="GO" id="GO:0031177">
    <property type="term" value="F:phosphopantetheine binding"/>
    <property type="evidence" value="ECO:0007669"/>
    <property type="project" value="TreeGrafter"/>
</dbReference>
<keyword evidence="3" id="KW-0597">Phosphoprotein</keyword>
<dbReference type="InterPro" id="IPR036661">
    <property type="entry name" value="Luciferase-like_sf"/>
</dbReference>
<dbReference type="Pfam" id="PF00550">
    <property type="entry name" value="PP-binding"/>
    <property type="match status" value="1"/>
</dbReference>
<dbReference type="SUPFAM" id="SSF52777">
    <property type="entry name" value="CoA-dependent acyltransferases"/>
    <property type="match status" value="2"/>
</dbReference>
<dbReference type="FunFam" id="2.30.38.10:FF:000001">
    <property type="entry name" value="Non-ribosomal peptide synthetase PvdI"/>
    <property type="match status" value="1"/>
</dbReference>
<gene>
    <name evidence="5" type="ORF">GCM10007384_37390</name>
</gene>
<dbReference type="RefSeq" id="WP_027413772.1">
    <property type="nucleotide sequence ID" value="NZ_BMWS01000038.1"/>
</dbReference>
<evidence type="ECO:0000313" key="6">
    <source>
        <dbReference type="Proteomes" id="UP000601108"/>
    </source>
</evidence>
<dbReference type="InterPro" id="IPR001242">
    <property type="entry name" value="Condensation_dom"/>
</dbReference>
<feature type="domain" description="Carrier" evidence="4">
    <location>
        <begin position="1392"/>
        <end position="1467"/>
    </location>
</feature>
<dbReference type="PANTHER" id="PTHR45527:SF1">
    <property type="entry name" value="FATTY ACID SYNTHASE"/>
    <property type="match status" value="1"/>
</dbReference>
<dbReference type="InterPro" id="IPR023213">
    <property type="entry name" value="CAT-like_dom_sf"/>
</dbReference>
<dbReference type="PIRSF" id="PIRSF001617">
    <property type="entry name" value="Alpha-AR"/>
    <property type="match status" value="1"/>
</dbReference>
<evidence type="ECO:0000259" key="4">
    <source>
        <dbReference type="PROSITE" id="PS50075"/>
    </source>
</evidence>
<keyword evidence="2" id="KW-0596">Phosphopantetheine</keyword>
<keyword evidence="6" id="KW-1185">Reference proteome</keyword>
<dbReference type="Pfam" id="PF00501">
    <property type="entry name" value="AMP-binding"/>
    <property type="match status" value="2"/>
</dbReference>
<protein>
    <recommendedName>
        <fullName evidence="4">Carrier domain-containing protein</fullName>
    </recommendedName>
</protein>
<accession>A0A918K118</accession>
<dbReference type="GO" id="GO:0009366">
    <property type="term" value="C:enterobactin synthetase complex"/>
    <property type="evidence" value="ECO:0007669"/>
    <property type="project" value="TreeGrafter"/>
</dbReference>
<dbReference type="FunFam" id="3.40.50.980:FF:000001">
    <property type="entry name" value="Non-ribosomal peptide synthetase"/>
    <property type="match status" value="1"/>
</dbReference>
<dbReference type="GO" id="GO:0047527">
    <property type="term" value="F:2,3-dihydroxybenzoate-serine ligase activity"/>
    <property type="evidence" value="ECO:0007669"/>
    <property type="project" value="TreeGrafter"/>
</dbReference>
<dbReference type="GO" id="GO:0009239">
    <property type="term" value="P:enterobactin biosynthetic process"/>
    <property type="evidence" value="ECO:0007669"/>
    <property type="project" value="TreeGrafter"/>
</dbReference>
<dbReference type="CDD" id="cd19531">
    <property type="entry name" value="LCL_NRPS-like"/>
    <property type="match status" value="1"/>
</dbReference>
<dbReference type="EMBL" id="BMWS01000038">
    <property type="protein sequence ID" value="GGX33165.1"/>
    <property type="molecule type" value="Genomic_DNA"/>
</dbReference>
<evidence type="ECO:0000256" key="2">
    <source>
        <dbReference type="ARBA" id="ARBA00022450"/>
    </source>
</evidence>
<dbReference type="InterPro" id="IPR000873">
    <property type="entry name" value="AMP-dep_synth/lig_dom"/>
</dbReference>
<dbReference type="Pfam" id="PF18563">
    <property type="entry name" value="TubC_N"/>
    <property type="match status" value="1"/>
</dbReference>
<name>A0A918K118_9FLAO</name>
<dbReference type="Pfam" id="PF00296">
    <property type="entry name" value="Bac_luciferase"/>
    <property type="match status" value="1"/>
</dbReference>
<dbReference type="Gene3D" id="3.40.50.12780">
    <property type="entry name" value="N-terminal domain of ligase-like"/>
    <property type="match status" value="2"/>
</dbReference>
<dbReference type="InterPro" id="IPR041464">
    <property type="entry name" value="TubC_N"/>
</dbReference>
<evidence type="ECO:0000313" key="5">
    <source>
        <dbReference type="EMBL" id="GGX33165.1"/>
    </source>
</evidence>
<dbReference type="InterPro" id="IPR020845">
    <property type="entry name" value="AMP-binding_CS"/>
</dbReference>
<dbReference type="SUPFAM" id="SSF51679">
    <property type="entry name" value="Bacterial luciferase-like"/>
    <property type="match status" value="1"/>
</dbReference>
<dbReference type="SUPFAM" id="SSF47336">
    <property type="entry name" value="ACP-like"/>
    <property type="match status" value="1"/>
</dbReference>
<dbReference type="InterPro" id="IPR009081">
    <property type="entry name" value="PP-bd_ACP"/>
</dbReference>
<dbReference type="Gene3D" id="1.10.10.1830">
    <property type="entry name" value="Non-ribosomal peptide synthase, adenylation domain"/>
    <property type="match status" value="1"/>
</dbReference>
<dbReference type="PROSITE" id="PS50075">
    <property type="entry name" value="CARRIER"/>
    <property type="match status" value="1"/>
</dbReference>